<evidence type="ECO:0000313" key="3">
    <source>
        <dbReference type="EMBL" id="MXU66338.1"/>
    </source>
</evidence>
<dbReference type="RefSeq" id="WP_160855708.1">
    <property type="nucleotide sequence ID" value="NZ_WUWG01000005.1"/>
</dbReference>
<feature type="compositionally biased region" description="Basic and acidic residues" evidence="2">
    <location>
        <begin position="1"/>
        <end position="17"/>
    </location>
</feature>
<keyword evidence="1" id="KW-0175">Coiled coil</keyword>
<comment type="caution">
    <text evidence="3">The sequence shown here is derived from an EMBL/GenBank/DDBJ whole genome shotgun (WGS) entry which is preliminary data.</text>
</comment>
<feature type="coiled-coil region" evidence="1">
    <location>
        <begin position="30"/>
        <end position="57"/>
    </location>
</feature>
<accession>A0A6B0TY22</accession>
<feature type="region of interest" description="Disordered" evidence="2">
    <location>
        <begin position="1"/>
        <end position="26"/>
    </location>
</feature>
<proteinExistence type="predicted"/>
<name>A0A6B0TY22_9RHOB</name>
<evidence type="ECO:0000256" key="2">
    <source>
        <dbReference type="SAM" id="MobiDB-lite"/>
    </source>
</evidence>
<gene>
    <name evidence="3" type="ORF">GSH16_12870</name>
</gene>
<evidence type="ECO:0000256" key="1">
    <source>
        <dbReference type="SAM" id="Coils"/>
    </source>
</evidence>
<dbReference type="Proteomes" id="UP000436016">
    <property type="component" value="Unassembled WGS sequence"/>
</dbReference>
<dbReference type="AlphaFoldDB" id="A0A6B0TY22"/>
<sequence>MERLRTLSEGAPDRSDLDAGSSDGADAAEVARLTESHADLSSELDALKRRRAEEADRLDSLIGTLKDTTRGL</sequence>
<dbReference type="EMBL" id="WUWG01000005">
    <property type="protein sequence ID" value="MXU66338.1"/>
    <property type="molecule type" value="Genomic_DNA"/>
</dbReference>
<keyword evidence="4" id="KW-1185">Reference proteome</keyword>
<reference evidence="3 4" key="1">
    <citation type="submission" date="2019-12" db="EMBL/GenBank/DDBJ databases">
        <title>Strain KN286 was isolated from seawater, which was collected from Caroline Seamount in the tropical western Pacific.</title>
        <authorList>
            <person name="Wang Q."/>
        </authorList>
    </citation>
    <scope>NUCLEOTIDE SEQUENCE [LARGE SCALE GENOMIC DNA]</scope>
    <source>
        <strain evidence="3 4">KN286</strain>
    </source>
</reference>
<protein>
    <submittedName>
        <fullName evidence="3">Uncharacterized protein</fullName>
    </submittedName>
</protein>
<organism evidence="3 4">
    <name type="scientific">Oceanomicrobium pacificus</name>
    <dbReference type="NCBI Taxonomy" id="2692916"/>
    <lineage>
        <taxon>Bacteria</taxon>
        <taxon>Pseudomonadati</taxon>
        <taxon>Pseudomonadota</taxon>
        <taxon>Alphaproteobacteria</taxon>
        <taxon>Rhodobacterales</taxon>
        <taxon>Paracoccaceae</taxon>
        <taxon>Oceanomicrobium</taxon>
    </lineage>
</organism>
<evidence type="ECO:0000313" key="4">
    <source>
        <dbReference type="Proteomes" id="UP000436016"/>
    </source>
</evidence>